<proteinExistence type="predicted"/>
<dbReference type="SUPFAM" id="SSF53649">
    <property type="entry name" value="Alkaline phosphatase-like"/>
    <property type="match status" value="1"/>
</dbReference>
<reference evidence="1 2" key="1">
    <citation type="submission" date="2018-12" db="EMBL/GenBank/DDBJ databases">
        <authorList>
            <consortium name="Pathogen Informatics"/>
        </authorList>
    </citation>
    <scope>NUCLEOTIDE SEQUENCE [LARGE SCALE GENOMIC DNA]</scope>
    <source>
        <strain evidence="1 2">NCTC13079</strain>
    </source>
</reference>
<accession>A0A448V0I9</accession>
<organism evidence="1 2">
    <name type="scientific">Aedoeadaptatus ivorii</name>
    <dbReference type="NCBI Taxonomy" id="54006"/>
    <lineage>
        <taxon>Bacteria</taxon>
        <taxon>Bacillati</taxon>
        <taxon>Bacillota</taxon>
        <taxon>Tissierellia</taxon>
        <taxon>Tissierellales</taxon>
        <taxon>Peptoniphilaceae</taxon>
        <taxon>Aedoeadaptatus</taxon>
    </lineage>
</organism>
<dbReference type="AlphaFoldDB" id="A0A448V0I9"/>
<evidence type="ECO:0000313" key="1">
    <source>
        <dbReference type="EMBL" id="VEJ34908.1"/>
    </source>
</evidence>
<dbReference type="PANTHER" id="PTHR10151">
    <property type="entry name" value="ECTONUCLEOTIDE PYROPHOSPHATASE/PHOSPHODIESTERASE"/>
    <property type="match status" value="1"/>
</dbReference>
<keyword evidence="2" id="KW-1185">Reference proteome</keyword>
<dbReference type="PANTHER" id="PTHR10151:SF120">
    <property type="entry name" value="BIS(5'-ADENOSYL)-TRIPHOSPHATASE"/>
    <property type="match status" value="1"/>
</dbReference>
<gene>
    <name evidence="1" type="ORF">NCTC13079_00387</name>
</gene>
<dbReference type="EMBL" id="LR134523">
    <property type="protein sequence ID" value="VEJ34908.1"/>
    <property type="molecule type" value="Genomic_DNA"/>
</dbReference>
<dbReference type="RefSeq" id="WP_126464838.1">
    <property type="nucleotide sequence ID" value="NZ_LR134523.1"/>
</dbReference>
<dbReference type="Gene3D" id="3.40.720.10">
    <property type="entry name" value="Alkaline Phosphatase, subunit A"/>
    <property type="match status" value="1"/>
</dbReference>
<evidence type="ECO:0000313" key="2">
    <source>
        <dbReference type="Proteomes" id="UP000269544"/>
    </source>
</evidence>
<name>A0A448V0I9_9FIRM</name>
<dbReference type="InterPro" id="IPR002591">
    <property type="entry name" value="Phosphodiest/P_Trfase"/>
</dbReference>
<dbReference type="Pfam" id="PF01663">
    <property type="entry name" value="Phosphodiest"/>
    <property type="match status" value="1"/>
</dbReference>
<sequence length="273" mass="30516">MEKLILIVLDGLNAQTAFRHMGYLESLAEAGLCATYRVISELPAMSRPLYETIQTGLAPREHGITNNGIPKRSGEENIFSIVRQAGGVTAACAYSWVSELYHHTPFRPSEDRFFTDGEGEIALGSFYWNDKYPDDHLFADAHYFIKTYAPEYLLLHPMNVDDAGHAYGSDAAEYAFAAANVDVALSDYLPLWREAGYQVVVTADHGMNPLRFHNGASDAERIVPLYIFSEKILPGDFRDQQRSQREVAPLCLYLLGLSPSKKMIPMGVARRSM</sequence>
<dbReference type="InterPro" id="IPR017850">
    <property type="entry name" value="Alkaline_phosphatase_core_sf"/>
</dbReference>
<dbReference type="OrthoDB" id="8580666at2"/>
<dbReference type="GO" id="GO:0016787">
    <property type="term" value="F:hydrolase activity"/>
    <property type="evidence" value="ECO:0007669"/>
    <property type="project" value="UniProtKB-ARBA"/>
</dbReference>
<dbReference type="KEGG" id="piv:NCTC13079_00387"/>
<protein>
    <submittedName>
        <fullName evidence="1">Type I phosphodiesterase / nucleotide pyrophosphatase</fullName>
    </submittedName>
</protein>
<dbReference type="Proteomes" id="UP000269544">
    <property type="component" value="Chromosome"/>
</dbReference>